<name>A0A840U511_9BACT</name>
<gene>
    <name evidence="1" type="ORF">HNQ92_005571</name>
</gene>
<dbReference type="EMBL" id="JACHGF010000017">
    <property type="protein sequence ID" value="MBB5287408.1"/>
    <property type="molecule type" value="Genomic_DNA"/>
</dbReference>
<evidence type="ECO:0000313" key="1">
    <source>
        <dbReference type="EMBL" id="MBB5287408.1"/>
    </source>
</evidence>
<dbReference type="Proteomes" id="UP000557307">
    <property type="component" value="Unassembled WGS sequence"/>
</dbReference>
<evidence type="ECO:0000313" key="2">
    <source>
        <dbReference type="Proteomes" id="UP000557307"/>
    </source>
</evidence>
<protein>
    <recommendedName>
        <fullName evidence="3">Antitoxin SocA-like Panacea domain-containing protein</fullName>
    </recommendedName>
</protein>
<keyword evidence="2" id="KW-1185">Reference proteome</keyword>
<dbReference type="AlphaFoldDB" id="A0A840U511"/>
<reference evidence="1 2" key="1">
    <citation type="submission" date="2020-08" db="EMBL/GenBank/DDBJ databases">
        <title>Genomic Encyclopedia of Type Strains, Phase IV (KMG-IV): sequencing the most valuable type-strain genomes for metagenomic binning, comparative biology and taxonomic classification.</title>
        <authorList>
            <person name="Goeker M."/>
        </authorList>
    </citation>
    <scope>NUCLEOTIDE SEQUENCE [LARGE SCALE GENOMIC DNA]</scope>
    <source>
        <strain evidence="1 2">DSM 105074</strain>
    </source>
</reference>
<comment type="caution">
    <text evidence="1">The sequence shown here is derived from an EMBL/GenBank/DDBJ whole genome shotgun (WGS) entry which is preliminary data.</text>
</comment>
<organism evidence="1 2">
    <name type="scientific">Rhabdobacter roseus</name>
    <dbReference type="NCBI Taxonomy" id="1655419"/>
    <lineage>
        <taxon>Bacteria</taxon>
        <taxon>Pseudomonadati</taxon>
        <taxon>Bacteroidota</taxon>
        <taxon>Cytophagia</taxon>
        <taxon>Cytophagales</taxon>
        <taxon>Cytophagaceae</taxon>
        <taxon>Rhabdobacter</taxon>
    </lineage>
</organism>
<accession>A0A840U511</accession>
<sequence length="193" mass="22535">MNSQVIPEAFFDSLSLAHKLDNFLDGFKLEEIHLFSYFSSILFLYRGHRISDWHYKFTLDSMGYPFSTEINEATKRHIQNGIFEKRNSYFTISGRGTDEFIKFKSLSNFLKREEFLDAACTTSILVPYKQTERALLSDSEINKAKKLDNNSWLDQSEIYQKFRDLSQEVGIVSDNLVVPAITWVNFLTEKNKL</sequence>
<evidence type="ECO:0008006" key="3">
    <source>
        <dbReference type="Google" id="ProtNLM"/>
    </source>
</evidence>
<proteinExistence type="predicted"/>
<dbReference type="RefSeq" id="WP_184179503.1">
    <property type="nucleotide sequence ID" value="NZ_JACHGF010000017.1"/>
</dbReference>